<protein>
    <recommendedName>
        <fullName evidence="3">Zn(2)-C6 fungal-type domain-containing protein</fullName>
    </recommendedName>
</protein>
<dbReference type="PROSITE" id="PS50048">
    <property type="entry name" value="ZN2_CY6_FUNGAL_2"/>
    <property type="match status" value="1"/>
</dbReference>
<name>A0ABR0DZE0_ZASCE</name>
<dbReference type="SUPFAM" id="SSF57701">
    <property type="entry name" value="Zn2/Cys6 DNA-binding domain"/>
    <property type="match status" value="1"/>
</dbReference>
<keyword evidence="1" id="KW-0539">Nucleus</keyword>
<evidence type="ECO:0000256" key="2">
    <source>
        <dbReference type="SAM" id="MobiDB-lite"/>
    </source>
</evidence>
<comment type="caution">
    <text evidence="4">The sequence shown here is derived from an EMBL/GenBank/DDBJ whole genome shotgun (WGS) entry which is preliminary data.</text>
</comment>
<dbReference type="SMART" id="SM00066">
    <property type="entry name" value="GAL4"/>
    <property type="match status" value="1"/>
</dbReference>
<dbReference type="InterPro" id="IPR036864">
    <property type="entry name" value="Zn2-C6_fun-type_DNA-bd_sf"/>
</dbReference>
<feature type="domain" description="Zn(2)-C6 fungal-type" evidence="3">
    <location>
        <begin position="7"/>
        <end position="35"/>
    </location>
</feature>
<evidence type="ECO:0000259" key="3">
    <source>
        <dbReference type="PROSITE" id="PS50048"/>
    </source>
</evidence>
<dbReference type="Proteomes" id="UP001305779">
    <property type="component" value="Unassembled WGS sequence"/>
</dbReference>
<dbReference type="InterPro" id="IPR053178">
    <property type="entry name" value="Osmoadaptation_assoc"/>
</dbReference>
<dbReference type="PANTHER" id="PTHR38111">
    <property type="entry name" value="ZN(2)-C6 FUNGAL-TYPE DOMAIN-CONTAINING PROTEIN-RELATED"/>
    <property type="match status" value="1"/>
</dbReference>
<gene>
    <name evidence="4" type="ORF">PRZ48_014805</name>
</gene>
<sequence>MPRRSTGCEKCRQRKVRCDEGKPRCNRCAEYGVACPGYRPPAERDLHFVDQTRHIARKSGSELTTASPDKTKHNIGTQFRWRNQFSGEIIQSGPIPMNNKNLHRVQLLSTFMGLYLPKRRDAKMMSHFAYITALPNVDLSTPLLQVAVDTVCLAELGSLYDDERCLQEARGAYVRALPMLKNELEKPASHQMPKDAILASITILALCELFDAIAKGNFGGQGWISHVQGAQQYIRAHGPEIISSPFGWLLFHNIRHGSLCMGLVRRKAVFFAERKWLKLTKSLSKSDAYVALYDIALQAPGLFERADMIKWSDQFDLEFIRLCTDLCRLREEFDGWEEYHHPKCGYNIVNIEEMEEFARLCDNGTFRSAFTFSAVQLCSQFQLYWITSLMLDFTIANLYRLYGKDRILPDLCLFTSRTKQDFWRSMYVNATNYCRSIPYCCEPETASAGRIGTFLLRITQSFLEIAGYTPELEWCKAVRTMLENSTVRPPSPTTKPNDKPSFKVTTPSSPAPLRLGGEYPNKTYNPRASREARLSYDPSRNAVNSSAHWCSRIPLAWREDVHTALQSFGDLDFLRPDATSLPSEDPLDVPLLVTGMPSDRLQRDLGDPPRYGRRWNVPPEVAREAEGAFGDTGTEWEFGMGGLGDLTLEPDGGARRGPVGAMCF</sequence>
<dbReference type="Pfam" id="PF00172">
    <property type="entry name" value="Zn_clus"/>
    <property type="match status" value="1"/>
</dbReference>
<accession>A0ABR0DZE0</accession>
<organism evidence="4 5">
    <name type="scientific">Zasmidium cellare</name>
    <name type="common">Wine cellar mold</name>
    <name type="synonym">Racodium cellare</name>
    <dbReference type="NCBI Taxonomy" id="395010"/>
    <lineage>
        <taxon>Eukaryota</taxon>
        <taxon>Fungi</taxon>
        <taxon>Dikarya</taxon>
        <taxon>Ascomycota</taxon>
        <taxon>Pezizomycotina</taxon>
        <taxon>Dothideomycetes</taxon>
        <taxon>Dothideomycetidae</taxon>
        <taxon>Mycosphaerellales</taxon>
        <taxon>Mycosphaerellaceae</taxon>
        <taxon>Zasmidium</taxon>
    </lineage>
</organism>
<dbReference type="CDD" id="cd00067">
    <property type="entry name" value="GAL4"/>
    <property type="match status" value="1"/>
</dbReference>
<dbReference type="EMBL" id="JAXOVC010000014">
    <property type="protein sequence ID" value="KAK4494507.1"/>
    <property type="molecule type" value="Genomic_DNA"/>
</dbReference>
<proteinExistence type="predicted"/>
<reference evidence="4 5" key="1">
    <citation type="journal article" date="2023" name="G3 (Bethesda)">
        <title>A chromosome-level genome assembly of Zasmidium syzygii isolated from banana leaves.</title>
        <authorList>
            <person name="van Westerhoven A.C."/>
            <person name="Mehrabi R."/>
            <person name="Talebi R."/>
            <person name="Steentjes M.B.F."/>
            <person name="Corcolon B."/>
            <person name="Chong P.A."/>
            <person name="Kema G.H.J."/>
            <person name="Seidl M.F."/>
        </authorList>
    </citation>
    <scope>NUCLEOTIDE SEQUENCE [LARGE SCALE GENOMIC DNA]</scope>
    <source>
        <strain evidence="4 5">P124</strain>
    </source>
</reference>
<evidence type="ECO:0000313" key="5">
    <source>
        <dbReference type="Proteomes" id="UP001305779"/>
    </source>
</evidence>
<evidence type="ECO:0000256" key="1">
    <source>
        <dbReference type="ARBA" id="ARBA00023242"/>
    </source>
</evidence>
<dbReference type="InterPro" id="IPR001138">
    <property type="entry name" value="Zn2Cys6_DnaBD"/>
</dbReference>
<feature type="region of interest" description="Disordered" evidence="2">
    <location>
        <begin position="485"/>
        <end position="530"/>
    </location>
</feature>
<dbReference type="Gene3D" id="4.10.240.10">
    <property type="entry name" value="Zn(2)-C6 fungal-type DNA-binding domain"/>
    <property type="match status" value="1"/>
</dbReference>
<evidence type="ECO:0000313" key="4">
    <source>
        <dbReference type="EMBL" id="KAK4494507.1"/>
    </source>
</evidence>
<keyword evidence="5" id="KW-1185">Reference proteome</keyword>
<dbReference type="PROSITE" id="PS00463">
    <property type="entry name" value="ZN2_CY6_FUNGAL_1"/>
    <property type="match status" value="1"/>
</dbReference>